<dbReference type="EMBL" id="HBIV01010496">
    <property type="protein sequence ID" value="CAE0655989.1"/>
    <property type="molecule type" value="Transcribed_RNA"/>
</dbReference>
<accession>A0A7S3YM41</accession>
<organism evidence="2">
    <name type="scientific">Lotharella globosa</name>
    <dbReference type="NCBI Taxonomy" id="91324"/>
    <lineage>
        <taxon>Eukaryota</taxon>
        <taxon>Sar</taxon>
        <taxon>Rhizaria</taxon>
        <taxon>Cercozoa</taxon>
        <taxon>Chlorarachniophyceae</taxon>
        <taxon>Lotharella</taxon>
    </lineage>
</organism>
<evidence type="ECO:0000313" key="2">
    <source>
        <dbReference type="EMBL" id="CAE0655989.1"/>
    </source>
</evidence>
<evidence type="ECO:0000256" key="1">
    <source>
        <dbReference type="SAM" id="Coils"/>
    </source>
</evidence>
<dbReference type="SUPFAM" id="SSF51197">
    <property type="entry name" value="Clavaminate synthase-like"/>
    <property type="match status" value="1"/>
</dbReference>
<dbReference type="Pfam" id="PF05721">
    <property type="entry name" value="PhyH"/>
    <property type="match status" value="1"/>
</dbReference>
<gene>
    <name evidence="2" type="ORF">LGLO00237_LOCUS7873</name>
</gene>
<dbReference type="InterPro" id="IPR051961">
    <property type="entry name" value="Fungal_Metabolite_Diox"/>
</dbReference>
<keyword evidence="1" id="KW-0175">Coiled coil</keyword>
<feature type="coiled-coil region" evidence="1">
    <location>
        <begin position="28"/>
        <end position="55"/>
    </location>
</feature>
<proteinExistence type="predicted"/>
<dbReference type="InterPro" id="IPR008775">
    <property type="entry name" value="Phytyl_CoA_dOase-like"/>
</dbReference>
<sequence>MGCQCHLCFPALTTVTIKHVDFLYLRKALRTRGEIERIRTKLQQTEQELAEYTKLVPRAGNAPWIYDHMKRFDEMSAEAGGLAKEGGYRANESVKNGLTIERWEAHLDQSTPRAFQSSISGETEVNCWDLADISLTPSELENMGAKSRKKAALALKECGFLVLDSLLPKEQIQRMRDAYNTFRETKRAEKYFRYPCQGKGRFEYMLPFEPPFNSSNAPYHNPQLRSIILDFLGGPFKLELMTVYKTPKYLSIIHFFDAATQVINSSPGSGDQRWHQGWRYLFHGEERLPPYSIVVGIPLADVSSEMGPTQFCPRRKLRFYHGFRCDEGEVLGIGSTSGSVILFDYKLLHRGPANDSPFFRPMISMVFSRMFFVNAEAYVNRGISLLQTLHQRRFHLSMDDSLRTTEVHSTCQLTNYRSFVSV</sequence>
<reference evidence="2" key="1">
    <citation type="submission" date="2021-01" db="EMBL/GenBank/DDBJ databases">
        <authorList>
            <person name="Corre E."/>
            <person name="Pelletier E."/>
            <person name="Niang G."/>
            <person name="Scheremetjew M."/>
            <person name="Finn R."/>
            <person name="Kale V."/>
            <person name="Holt S."/>
            <person name="Cochrane G."/>
            <person name="Meng A."/>
            <person name="Brown T."/>
            <person name="Cohen L."/>
        </authorList>
    </citation>
    <scope>NUCLEOTIDE SEQUENCE</scope>
    <source>
        <strain evidence="2">CCCM811</strain>
    </source>
</reference>
<dbReference type="AlphaFoldDB" id="A0A7S3YM41"/>
<dbReference type="PANTHER" id="PTHR37563">
    <property type="entry name" value="PHYTANOYL-COA DIOXYGENASE FAMILY PROTEIN (AFU_ORTHOLOGUE AFUA_2G03330)"/>
    <property type="match status" value="1"/>
</dbReference>
<protein>
    <submittedName>
        <fullName evidence="2">Uncharacterized protein</fullName>
    </submittedName>
</protein>
<dbReference type="Gene3D" id="2.60.120.620">
    <property type="entry name" value="q2cbj1_9rhob like domain"/>
    <property type="match status" value="1"/>
</dbReference>
<dbReference type="PANTHER" id="PTHR37563:SF2">
    <property type="entry name" value="PHYTANOYL-COA DIOXYGENASE FAMILY PROTEIN (AFU_ORTHOLOGUE AFUA_2G03330)"/>
    <property type="match status" value="1"/>
</dbReference>
<name>A0A7S3YM41_9EUKA</name>